<evidence type="ECO:0000313" key="1">
    <source>
        <dbReference type="EMBL" id="CBK43664.1"/>
    </source>
</evidence>
<dbReference type="InterPro" id="IPR023286">
    <property type="entry name" value="ABATE_dom_sf"/>
</dbReference>
<protein>
    <submittedName>
        <fullName evidence="1">Uncharacterized protein</fullName>
    </submittedName>
</protein>
<proteinExistence type="predicted"/>
<keyword evidence="2" id="KW-1185">Reference proteome</keyword>
<sequence>MKRKLPKPEPAKSRALGITTGWMVEADYTIEQVMGRGKRVAVLKPLLSAEGKTHIYTPASRAELPSAVAKLQRGDEAAIIRFAKIYGMFGFNEILPENSKLNATFGDPLAWIWSHAETLRLCLDLKEMLDCERDDSLRNRLLSLTPSDMKHQKHPSPFLKFSAGAGVVQQFFSPVSKEDDKNVVRHLTGKILATIVSKNISGIFPEMAWLESRQTFAQYFHCTALIEMAYWHVANALRGGRVRRCERPGCGGAFIQTDGRQRFCPGDQDNKLESPCAVLARVQRFRQRIQARSKKGSRFEGVASRSGSADA</sequence>
<name>D8P832_9BACT</name>
<dbReference type="STRING" id="330214.NIDE3995"/>
<dbReference type="Gene3D" id="1.10.3300.10">
    <property type="entry name" value="Jann2411-like domain"/>
    <property type="match status" value="1"/>
</dbReference>
<dbReference type="Proteomes" id="UP000001660">
    <property type="component" value="Chromosome"/>
</dbReference>
<dbReference type="AlphaFoldDB" id="D8P832"/>
<dbReference type="OrthoDB" id="3531194at2"/>
<evidence type="ECO:0000313" key="2">
    <source>
        <dbReference type="Proteomes" id="UP000001660"/>
    </source>
</evidence>
<dbReference type="eggNOG" id="ENOG502ZKA8">
    <property type="taxonomic scope" value="Bacteria"/>
</dbReference>
<dbReference type="SUPFAM" id="SSF160904">
    <property type="entry name" value="Jann2411-like"/>
    <property type="match status" value="1"/>
</dbReference>
<organism evidence="1 2">
    <name type="scientific">Nitrospira defluvii</name>
    <dbReference type="NCBI Taxonomy" id="330214"/>
    <lineage>
        <taxon>Bacteria</taxon>
        <taxon>Pseudomonadati</taxon>
        <taxon>Nitrospirota</taxon>
        <taxon>Nitrospiria</taxon>
        <taxon>Nitrospirales</taxon>
        <taxon>Nitrospiraceae</taxon>
        <taxon>Nitrospira</taxon>
    </lineage>
</organism>
<dbReference type="HOGENOM" id="CLU_893368_0_0_0"/>
<dbReference type="KEGG" id="nde:NIDE3995"/>
<dbReference type="EMBL" id="FP929003">
    <property type="protein sequence ID" value="CBK43664.1"/>
    <property type="molecule type" value="Genomic_DNA"/>
</dbReference>
<gene>
    <name evidence="1" type="ORF">NIDE3995</name>
</gene>
<reference evidence="1 2" key="1">
    <citation type="journal article" date="2010" name="Proc. Natl. Acad. Sci. U.S.A.">
        <title>A Nitrospira metagenome illuminates the physiology and evolution of globally important nitrite-oxidizing bacteria.</title>
        <authorList>
            <person name="Lucker S."/>
            <person name="Wagner M."/>
            <person name="Maixner F."/>
            <person name="Pelletier E."/>
            <person name="Koch H."/>
            <person name="Vacherie B."/>
            <person name="Rattei T."/>
            <person name="Sinninghe Damste J."/>
            <person name="Spieck E."/>
            <person name="Le Paslier D."/>
            <person name="Daims H."/>
        </authorList>
    </citation>
    <scope>NUCLEOTIDE SEQUENCE [LARGE SCALE GENOMIC DNA]</scope>
</reference>
<accession>D8P832</accession>